<dbReference type="InterPro" id="IPR046350">
    <property type="entry name" value="Cystatin_sf"/>
</dbReference>
<comment type="caution">
    <text evidence="2">The sequence shown here is derived from an EMBL/GenBank/DDBJ whole genome shotgun (WGS) entry which is preliminary data.</text>
</comment>
<evidence type="ECO:0000259" key="1">
    <source>
        <dbReference type="Pfam" id="PF13529"/>
    </source>
</evidence>
<dbReference type="EMBL" id="JBGMEF010000009">
    <property type="protein sequence ID" value="MFO3666503.1"/>
    <property type="molecule type" value="Genomic_DNA"/>
</dbReference>
<reference evidence="2 3" key="1">
    <citation type="journal article" date="2025" name="Anaerobe">
        <title>Description of Anaerococcus kampingiae sp. nov., Anaerococcus groningensis sp. nov., Anaerococcus martiniensis sp. nov., and Anaerococcus cruorum sp. nov., isolated from human clinical specimens.</title>
        <authorList>
            <person name="Boiten K.E."/>
            <person name="Meijer J."/>
            <person name="van Wezel E.M."/>
            <person name="Veloo A.C.M."/>
        </authorList>
    </citation>
    <scope>NUCLEOTIDE SEQUENCE [LARGE SCALE GENOMIC DNA]</scope>
    <source>
        <strain evidence="2 3">ENR0874</strain>
    </source>
</reference>
<accession>A0ABW9MC26</accession>
<protein>
    <submittedName>
        <fullName evidence="2">C39 family peptidase</fullName>
    </submittedName>
</protein>
<keyword evidence="3" id="KW-1185">Reference proteome</keyword>
<evidence type="ECO:0000313" key="2">
    <source>
        <dbReference type="EMBL" id="MFO3666503.1"/>
    </source>
</evidence>
<organism evidence="2 3">
    <name type="scientific">Anaerococcus kampingae</name>
    <dbReference type="NCBI Taxonomy" id="3115614"/>
    <lineage>
        <taxon>Bacteria</taxon>
        <taxon>Bacillati</taxon>
        <taxon>Bacillota</taxon>
        <taxon>Tissierellia</taxon>
        <taxon>Tissierellales</taxon>
        <taxon>Peptoniphilaceae</taxon>
        <taxon>Anaerococcus</taxon>
    </lineage>
</organism>
<dbReference type="Gene3D" id="3.10.500.10">
    <property type="entry name" value="Staphopain proregion domain"/>
    <property type="match status" value="1"/>
</dbReference>
<dbReference type="Gene3D" id="3.90.70.10">
    <property type="entry name" value="Cysteine proteinases"/>
    <property type="match status" value="1"/>
</dbReference>
<dbReference type="Proteomes" id="UP001637994">
    <property type="component" value="Unassembled WGS sequence"/>
</dbReference>
<dbReference type="Pfam" id="PF13529">
    <property type="entry name" value="Peptidase_C39_2"/>
    <property type="match status" value="1"/>
</dbReference>
<evidence type="ECO:0000313" key="3">
    <source>
        <dbReference type="Proteomes" id="UP001637994"/>
    </source>
</evidence>
<proteinExistence type="predicted"/>
<dbReference type="InterPro" id="IPR037155">
    <property type="entry name" value="Staphopain_pro_sf"/>
</dbReference>
<dbReference type="InterPro" id="IPR039564">
    <property type="entry name" value="Peptidase_C39-like"/>
</dbReference>
<feature type="domain" description="Peptidase C39-like" evidence="1">
    <location>
        <begin position="230"/>
        <end position="330"/>
    </location>
</feature>
<dbReference type="RefSeq" id="WP_410035169.1">
    <property type="nucleotide sequence ID" value="NZ_JBGMEF010000009.1"/>
</dbReference>
<gene>
    <name evidence="2" type="ORF">ACCQ42_01770</name>
</gene>
<name>A0ABW9MC26_9FIRM</name>
<dbReference type="SUPFAM" id="SSF54403">
    <property type="entry name" value="Cystatin/monellin"/>
    <property type="match status" value="1"/>
</dbReference>
<sequence>MLLSIFNNEYKTAESEVNMIKKLLSILLVLAFILVMPIYAFADESSIDGIRSLKTEEELIEYATNIFPEHLHALVEVGDLDGYEDYSLGEPFTVFNVVENTNSSCFPVLQNEKIVAILEISENNGEYNSSLSVSFAKELEDILNSNKMKDFVLLTDGIHLQAFNGEDSIEIFNLYNDGTEVRELSSKLSLSLSSLYSVLPKSDLKKELKEDVYLAKSQYPEGPKSYRTLGVRGVSQGGHDWCWAATCAAMINYKKGKSLSASDVAKYVFPNNPEQGGTWSAIKKAYNHWGLYPSQTGVISFRNVKSDINSNKPMHLGLKRHSVGLIGYEDWVGSPDGNNGRILILLEPNGGVHKSVRLNSYGNFTYKLGGGDNAWQYTRRF</sequence>